<feature type="domain" description="ALG11 mannosyltransferase N-terminal" evidence="14">
    <location>
        <begin position="25"/>
        <end position="224"/>
    </location>
</feature>
<dbReference type="InterPro" id="IPR001296">
    <property type="entry name" value="Glyco_trans_1"/>
</dbReference>
<dbReference type="OrthoDB" id="2276068at2759"/>
<evidence type="ECO:0000313" key="15">
    <source>
        <dbReference type="EMBL" id="ORY41697.1"/>
    </source>
</evidence>
<dbReference type="AlphaFoldDB" id="A0A1Y2C481"/>
<organism evidence="15 16">
    <name type="scientific">Rhizoclosmatium globosum</name>
    <dbReference type="NCBI Taxonomy" id="329046"/>
    <lineage>
        <taxon>Eukaryota</taxon>
        <taxon>Fungi</taxon>
        <taxon>Fungi incertae sedis</taxon>
        <taxon>Chytridiomycota</taxon>
        <taxon>Chytridiomycota incertae sedis</taxon>
        <taxon>Chytridiomycetes</taxon>
        <taxon>Chytridiales</taxon>
        <taxon>Chytriomycetaceae</taxon>
        <taxon>Rhizoclosmatium</taxon>
    </lineage>
</organism>
<evidence type="ECO:0000256" key="12">
    <source>
        <dbReference type="RuleBase" id="RU367051"/>
    </source>
</evidence>
<dbReference type="EC" id="2.4.1.131" evidence="3 12"/>
<proteinExistence type="inferred from homology"/>
<dbReference type="STRING" id="329046.A0A1Y2C481"/>
<comment type="function">
    <text evidence="12">GDP-Man:Man(3)GlcNAc(2)-PP-Dol alpha-1,2-mannosyltransferase that operates in the biosynthetic pathway of dolichol-linked oligosaccharides, the glycan precursors employed in protein asparagine (N)-glycosylation. The assembly of dolichol-linked oligosaccharides begins on the cytosolic side of the endoplasmic reticulum membrane and finishes in its lumen. The sequential addition of sugars to dolichol pyrophosphate produces dolichol-linked oligosaccharides containing fourteen sugars, including two GlcNAcs, nine mannoses and three glucoses. Once assembled, the oligosaccharide is transferred from the lipid to nascent proteins by oligosaccharyltransferases. Catalyzes, on the cytoplasmic face of the endoplasmic reticulum, the addition of the fourth and fifth mannose residues to the dolichol-linked oligosaccharide chain, to produce Man(5)GlcNAc(2)-PP-dolichol core oligosaccharide.</text>
</comment>
<dbReference type="GO" id="GO:0004377">
    <property type="term" value="F:GDP-Man:Man(3)GlcNAc(2)-PP-Dol alpha-1,2-mannosyltransferase activity"/>
    <property type="evidence" value="ECO:0007669"/>
    <property type="project" value="UniProtKB-UniRule"/>
</dbReference>
<evidence type="ECO:0000256" key="11">
    <source>
        <dbReference type="ARBA" id="ARBA00045065"/>
    </source>
</evidence>
<reference evidence="15 16" key="1">
    <citation type="submission" date="2016-07" db="EMBL/GenBank/DDBJ databases">
        <title>Pervasive Adenine N6-methylation of Active Genes in Fungi.</title>
        <authorList>
            <consortium name="DOE Joint Genome Institute"/>
            <person name="Mondo S.J."/>
            <person name="Dannebaum R.O."/>
            <person name="Kuo R.C."/>
            <person name="Labutti K."/>
            <person name="Haridas S."/>
            <person name="Kuo A."/>
            <person name="Salamov A."/>
            <person name="Ahrendt S.R."/>
            <person name="Lipzen A."/>
            <person name="Sullivan W."/>
            <person name="Andreopoulos W.B."/>
            <person name="Clum A."/>
            <person name="Lindquist E."/>
            <person name="Daum C."/>
            <person name="Ramamoorthy G.K."/>
            <person name="Gryganskyi A."/>
            <person name="Culley D."/>
            <person name="Magnuson J.K."/>
            <person name="James T.Y."/>
            <person name="O'Malley M.A."/>
            <person name="Stajich J.E."/>
            <person name="Spatafora J.W."/>
            <person name="Visel A."/>
            <person name="Grigoriev I.V."/>
        </authorList>
    </citation>
    <scope>NUCLEOTIDE SEQUENCE [LARGE SCALE GENOMIC DNA]</scope>
    <source>
        <strain evidence="15 16">JEL800</strain>
    </source>
</reference>
<gene>
    <name evidence="15" type="ORF">BCR33DRAFT_754144</name>
</gene>
<keyword evidence="10 12" id="KW-0472">Membrane</keyword>
<protein>
    <recommendedName>
        <fullName evidence="4 12">GDP-Man:Man(3)GlcNAc(2)-PP-Dol alpha-1,2-mannosyltransferase</fullName>
        <ecNumber evidence="3 12">2.4.1.131</ecNumber>
    </recommendedName>
</protein>
<keyword evidence="6 12" id="KW-0808">Transferase</keyword>
<comment type="pathway">
    <text evidence="2 12">Protein modification; protein glycosylation.</text>
</comment>
<dbReference type="Gene3D" id="3.40.50.2000">
    <property type="entry name" value="Glycogen Phosphorylase B"/>
    <property type="match status" value="1"/>
</dbReference>
<dbReference type="CDD" id="cd03806">
    <property type="entry name" value="GT4_ALG11-like"/>
    <property type="match status" value="1"/>
</dbReference>
<feature type="transmembrane region" description="Helical" evidence="12">
    <location>
        <begin position="115"/>
        <end position="137"/>
    </location>
</feature>
<evidence type="ECO:0000256" key="4">
    <source>
        <dbReference type="ARBA" id="ARBA00022018"/>
    </source>
</evidence>
<accession>A0A1Y2C481</accession>
<dbReference type="PANTHER" id="PTHR45919">
    <property type="entry name" value="GDP-MAN:MAN(3)GLCNAC(2)-PP-DOL ALPHA-1,2-MANNOSYLTRANSFERASE"/>
    <property type="match status" value="1"/>
</dbReference>
<dbReference type="InterPro" id="IPR038013">
    <property type="entry name" value="ALG11"/>
</dbReference>
<evidence type="ECO:0000256" key="8">
    <source>
        <dbReference type="ARBA" id="ARBA00022824"/>
    </source>
</evidence>
<dbReference type="Pfam" id="PF15924">
    <property type="entry name" value="ALG11_N"/>
    <property type="match status" value="1"/>
</dbReference>
<evidence type="ECO:0000259" key="14">
    <source>
        <dbReference type="Pfam" id="PF15924"/>
    </source>
</evidence>
<keyword evidence="8 12" id="KW-0256">Endoplasmic reticulum</keyword>
<dbReference type="Pfam" id="PF00534">
    <property type="entry name" value="Glycos_transf_1"/>
    <property type="match status" value="1"/>
</dbReference>
<evidence type="ECO:0000259" key="13">
    <source>
        <dbReference type="Pfam" id="PF00534"/>
    </source>
</evidence>
<dbReference type="Proteomes" id="UP000193642">
    <property type="component" value="Unassembled WGS sequence"/>
</dbReference>
<dbReference type="UniPathway" id="UPA00378"/>
<dbReference type="GO" id="GO:0005789">
    <property type="term" value="C:endoplasmic reticulum membrane"/>
    <property type="evidence" value="ECO:0007669"/>
    <property type="project" value="UniProtKB-SubCell"/>
</dbReference>
<evidence type="ECO:0000313" key="16">
    <source>
        <dbReference type="Proteomes" id="UP000193642"/>
    </source>
</evidence>
<evidence type="ECO:0000256" key="7">
    <source>
        <dbReference type="ARBA" id="ARBA00022692"/>
    </source>
</evidence>
<comment type="similarity">
    <text evidence="12">Belongs to the glycosyltransferase group 1 family. Glycosyltransferase 4 subfamily.</text>
</comment>
<evidence type="ECO:0000256" key="5">
    <source>
        <dbReference type="ARBA" id="ARBA00022676"/>
    </source>
</evidence>
<evidence type="ECO:0000256" key="2">
    <source>
        <dbReference type="ARBA" id="ARBA00004922"/>
    </source>
</evidence>
<evidence type="ECO:0000256" key="3">
    <source>
        <dbReference type="ARBA" id="ARBA00012645"/>
    </source>
</evidence>
<comment type="subcellular location">
    <subcellularLocation>
        <location evidence="1">Endoplasmic reticulum membrane</location>
        <topology evidence="1">Single-pass membrane protein</topology>
    </subcellularLocation>
</comment>
<keyword evidence="9 12" id="KW-1133">Transmembrane helix</keyword>
<evidence type="ECO:0000256" key="10">
    <source>
        <dbReference type="ARBA" id="ARBA00023136"/>
    </source>
</evidence>
<dbReference type="InterPro" id="IPR031814">
    <property type="entry name" value="ALG11_N"/>
</dbReference>
<evidence type="ECO:0000256" key="9">
    <source>
        <dbReference type="ARBA" id="ARBA00022989"/>
    </source>
</evidence>
<keyword evidence="7 12" id="KW-0812">Transmembrane</keyword>
<comment type="catalytic activity">
    <reaction evidence="11 12">
        <text>an alpha-D-Man-(1-&gt;3)-[alpha-D-Man-(1-&gt;6)]-beta-D-Man-(1-&gt;4)-beta-D-GlcNAc-(1-&gt;4)-alpha-D-GlcNAc-diphospho-di-trans,poly-cis-dolichol + 2 GDP-alpha-D-mannose = an alpha-D-Man-(1-&gt;2)-alpha-D-Man-(1-&gt;2)-alpha-D-Man-(1-&gt;3)-[alpha-D-Man-(1-&gt;6)]-beta-D-Man-(1-&gt;4)-beta-D-GlcNAc-(1-&gt;4)-alpha-D-GlcNAc-diphospho-di-trans,poly-cis-dolichol + 2 GDP + 2 H(+)</text>
        <dbReference type="Rhea" id="RHEA:29523"/>
        <dbReference type="Rhea" id="RHEA-COMP:19515"/>
        <dbReference type="Rhea" id="RHEA-COMP:19516"/>
        <dbReference type="ChEBI" id="CHEBI:15378"/>
        <dbReference type="ChEBI" id="CHEBI:57527"/>
        <dbReference type="ChEBI" id="CHEBI:58189"/>
        <dbReference type="ChEBI" id="CHEBI:132511"/>
        <dbReference type="ChEBI" id="CHEBI:132515"/>
        <dbReference type="EC" id="2.4.1.131"/>
    </reaction>
    <physiologicalReaction direction="left-to-right" evidence="11 12">
        <dbReference type="Rhea" id="RHEA:29524"/>
    </physiologicalReaction>
</comment>
<dbReference type="SUPFAM" id="SSF53756">
    <property type="entry name" value="UDP-Glycosyltransferase/glycogen phosphorylase"/>
    <property type="match status" value="1"/>
</dbReference>
<comment type="caution">
    <text evidence="15">The sequence shown here is derived from an EMBL/GenBank/DDBJ whole genome shotgun (WGS) entry which is preliminary data.</text>
</comment>
<keyword evidence="16" id="KW-1185">Reference proteome</keyword>
<dbReference type="GO" id="GO:0006488">
    <property type="term" value="P:dolichol-linked oligosaccharide biosynthetic process"/>
    <property type="evidence" value="ECO:0007669"/>
    <property type="project" value="EnsemblFungi"/>
</dbReference>
<dbReference type="PANTHER" id="PTHR45919:SF1">
    <property type="entry name" value="GDP-MAN:MAN(3)GLCNAC(2)-PP-DOL ALPHA-1,2-MANNOSYLTRANSFERASE"/>
    <property type="match status" value="1"/>
</dbReference>
<evidence type="ECO:0000256" key="1">
    <source>
        <dbReference type="ARBA" id="ARBA00004389"/>
    </source>
</evidence>
<feature type="domain" description="Glycosyl transferase family 1" evidence="13">
    <location>
        <begin position="244"/>
        <end position="380"/>
    </location>
</feature>
<sequence length="485" mass="53064">MLDLKEDLIKAFDEKVVELAKGVDTIAFFHPFCDAGGGGERVLWVLIAGLLKASDYSQYKITIYCKEGAEKEKVLAKVQDQFNVAFTESEQKRIHLVGLKHWGLLEAKRYPRLTLIAQSLGSAFVVFVDTIGFAFTFPIAKLFGCKKVIAYVHYPTISSDMIGVVRGGVESFNNKGMAANSSLGRNLKLGYYKAFAFLYSIVGSFADVILANSSWTIGHLNNIWNLPDRTSVLYPPCDTNSLASFGLEGRQNVIVSVAQFRPEKAHTLQLQSLLLLLNQHPEYRTGPRKVTLLFIGGVRNPTDQALATSVRTQSVEMGIEDNVEILINASYPDLKAWLGRASIGMHAMRDEHFGIGVVEYMAAGLITVAHNSGGPKMDIVSVKQDSQTGLLDVSSSTSSNSTSGFLAQTKEEYAAEIYKALTLTPTEQMDIRKRARESVLTRFSNKSFQEGFLNAMKGNVAAFVGNARTAVAPSPVKNGLIPSAL</sequence>
<evidence type="ECO:0000256" key="6">
    <source>
        <dbReference type="ARBA" id="ARBA00022679"/>
    </source>
</evidence>
<keyword evidence="5 12" id="KW-0328">Glycosyltransferase</keyword>
<name>A0A1Y2C481_9FUNG</name>
<dbReference type="EMBL" id="MCGO01000031">
    <property type="protein sequence ID" value="ORY41697.1"/>
    <property type="molecule type" value="Genomic_DNA"/>
</dbReference>